<protein>
    <recommendedName>
        <fullName evidence="2">Galectin</fullName>
    </recommendedName>
</protein>
<dbReference type="GeneTree" id="ENSGT00940000155025"/>
<gene>
    <name evidence="4" type="primary">gal1b</name>
    <name evidence="6" type="synonym">lgals2b</name>
</gene>
<name>A0A0S1U1Z3_ICTPU</name>
<dbReference type="SMART" id="SM00908">
    <property type="entry name" value="Gal-bind_lectin"/>
    <property type="match status" value="1"/>
</dbReference>
<dbReference type="OrthoDB" id="8918229at2759"/>
<evidence type="ECO:0000313" key="6">
    <source>
        <dbReference type="RefSeq" id="XP_017337274.1"/>
    </source>
</evidence>
<dbReference type="OMA" id="GSMMNFP"/>
<dbReference type="CTD" id="393486"/>
<dbReference type="Pfam" id="PF00337">
    <property type="entry name" value="Gal-bind_lectin"/>
    <property type="match status" value="1"/>
</dbReference>
<feature type="domain" description="Galectin" evidence="3">
    <location>
        <begin position="2"/>
        <end position="132"/>
    </location>
</feature>
<dbReference type="Gene3D" id="2.60.120.200">
    <property type="match status" value="1"/>
</dbReference>
<keyword evidence="1 2" id="KW-0430">Lectin</keyword>
<dbReference type="InterPro" id="IPR001079">
    <property type="entry name" value="Galectin_CRD"/>
</dbReference>
<reference evidence="4" key="1">
    <citation type="submission" date="2015-10" db="EMBL/GenBank/DDBJ databases">
        <title>Galectins in channel catfish, Ictalurus punctatus: characterization and expression profiling in mucosal tissues.</title>
        <authorList>
            <person name="Li C."/>
            <person name="Peatman E."/>
        </authorList>
    </citation>
    <scope>NUCLEOTIDE SEQUENCE</scope>
</reference>
<dbReference type="PANTHER" id="PTHR11346">
    <property type="entry name" value="GALECTIN"/>
    <property type="match status" value="1"/>
</dbReference>
<evidence type="ECO:0000313" key="4">
    <source>
        <dbReference type="EMBL" id="ALM30374.1"/>
    </source>
</evidence>
<dbReference type="FunFam" id="2.60.120.200:FF:000021">
    <property type="entry name" value="Galectin"/>
    <property type="match status" value="1"/>
</dbReference>
<organism evidence="4">
    <name type="scientific">Ictalurus punctatus</name>
    <name type="common">Channel catfish</name>
    <name type="synonym">Silurus punctatus</name>
    <dbReference type="NCBI Taxonomy" id="7998"/>
    <lineage>
        <taxon>Eukaryota</taxon>
        <taxon>Metazoa</taxon>
        <taxon>Chordata</taxon>
        <taxon>Craniata</taxon>
        <taxon>Vertebrata</taxon>
        <taxon>Euteleostomi</taxon>
        <taxon>Actinopterygii</taxon>
        <taxon>Neopterygii</taxon>
        <taxon>Teleostei</taxon>
        <taxon>Ostariophysi</taxon>
        <taxon>Siluriformes</taxon>
        <taxon>Ictaluridae</taxon>
        <taxon>Ictalurus</taxon>
    </lineage>
</organism>
<reference evidence="6" key="3">
    <citation type="submission" date="2025-04" db="UniProtKB">
        <authorList>
            <consortium name="RefSeq"/>
        </authorList>
    </citation>
    <scope>IDENTIFICATION</scope>
    <source>
        <tissue evidence="6">Blood</tissue>
    </source>
</reference>
<sequence length="132" mass="14945">MVFTVKDMTFKAGQELTISGKPKSGCSLFSINIGHDADNIALHFNPRFNYKSDSNIIICNSNQGGWGQEQREHSFPFDQDESFKVVFTFNNDQFYIKLPNGTMLSFPNRFGDDGFKHIDVQGDVKVQGIKIK</sequence>
<dbReference type="InterPro" id="IPR044156">
    <property type="entry name" value="Galectin-like"/>
</dbReference>
<dbReference type="SUPFAM" id="SSF49899">
    <property type="entry name" value="Concanavalin A-like lectins/glucanases"/>
    <property type="match status" value="1"/>
</dbReference>
<dbReference type="SMART" id="SM00276">
    <property type="entry name" value="GLECT"/>
    <property type="match status" value="1"/>
</dbReference>
<evidence type="ECO:0000313" key="5">
    <source>
        <dbReference type="Proteomes" id="UP000221080"/>
    </source>
</evidence>
<dbReference type="InterPro" id="IPR013320">
    <property type="entry name" value="ConA-like_dom_sf"/>
</dbReference>
<dbReference type="GO" id="GO:0005615">
    <property type="term" value="C:extracellular space"/>
    <property type="evidence" value="ECO:0007669"/>
    <property type="project" value="TreeGrafter"/>
</dbReference>
<keyword evidence="5" id="KW-1185">Reference proteome</keyword>
<evidence type="ECO:0000259" key="3">
    <source>
        <dbReference type="PROSITE" id="PS51304"/>
    </source>
</evidence>
<dbReference type="PANTHER" id="PTHR11346:SF97">
    <property type="entry name" value="GALECTIN-1"/>
    <property type="match status" value="1"/>
</dbReference>
<dbReference type="Proteomes" id="UP000221080">
    <property type="component" value="Chromosome 12"/>
</dbReference>
<evidence type="ECO:0000256" key="2">
    <source>
        <dbReference type="RuleBase" id="RU102079"/>
    </source>
</evidence>
<dbReference type="GO" id="GO:0030246">
    <property type="term" value="F:carbohydrate binding"/>
    <property type="evidence" value="ECO:0007669"/>
    <property type="project" value="UniProtKB-UniRule"/>
</dbReference>
<dbReference type="CDD" id="cd00070">
    <property type="entry name" value="GLECT"/>
    <property type="match status" value="1"/>
</dbReference>
<reference evidence="5" key="2">
    <citation type="journal article" date="2016" name="Nat. Commun.">
        <title>The channel catfish genome sequence provides insights into the evolution of scale formation in teleosts.</title>
        <authorList>
            <person name="Liu Z."/>
            <person name="Liu S."/>
            <person name="Yao J."/>
            <person name="Bao L."/>
            <person name="Zhang J."/>
            <person name="Li Y."/>
            <person name="Jiang C."/>
            <person name="Sun L."/>
            <person name="Wang R."/>
            <person name="Zhang Y."/>
            <person name="Zhou T."/>
            <person name="Zeng Q."/>
            <person name="Fu Q."/>
            <person name="Gao S."/>
            <person name="Li N."/>
            <person name="Koren S."/>
            <person name="Jiang Y."/>
            <person name="Zimin A."/>
            <person name="Xu P."/>
            <person name="Phillippy A.M."/>
            <person name="Geng X."/>
            <person name="Song L."/>
            <person name="Sun F."/>
            <person name="Li C."/>
            <person name="Wang X."/>
            <person name="Chen A."/>
            <person name="Jin Y."/>
            <person name="Yuan Z."/>
            <person name="Yang Y."/>
            <person name="Tan S."/>
            <person name="Peatman E."/>
            <person name="Lu J."/>
            <person name="Qin Z."/>
            <person name="Dunham R."/>
            <person name="Li Z."/>
            <person name="Sonstegard T."/>
            <person name="Feng J."/>
            <person name="Danzmann R.G."/>
            <person name="Schroeder S."/>
            <person name="Scheffler B."/>
            <person name="Duke M.V."/>
            <person name="Ballard L."/>
            <person name="Kucuktas H."/>
            <person name="Kaltenboeck L."/>
            <person name="Liu H."/>
            <person name="Armbruster J."/>
            <person name="Xie Y."/>
            <person name="Kirby M.L."/>
            <person name="Tian Y."/>
            <person name="Flanagan M.E."/>
            <person name="Mu W."/>
            <person name="Waldbieser G.C."/>
        </authorList>
    </citation>
    <scope>NUCLEOTIDE SEQUENCE [LARGE SCALE GENOMIC DNA]</scope>
    <source>
        <strain evidence="5">SDA103</strain>
    </source>
</reference>
<dbReference type="RefSeq" id="XP_017337274.1">
    <property type="nucleotide sequence ID" value="XM_017481785.3"/>
</dbReference>
<dbReference type="KEGG" id="ipu:108272922"/>
<accession>A0A0S1U1Z3</accession>
<dbReference type="GO" id="GO:0016936">
    <property type="term" value="F:galactoside binding"/>
    <property type="evidence" value="ECO:0007669"/>
    <property type="project" value="TreeGrafter"/>
</dbReference>
<dbReference type="GO" id="GO:0043236">
    <property type="term" value="F:laminin binding"/>
    <property type="evidence" value="ECO:0007669"/>
    <property type="project" value="TreeGrafter"/>
</dbReference>
<proteinExistence type="evidence at transcript level"/>
<dbReference type="AlphaFoldDB" id="A0A0S1U1Z3"/>
<dbReference type="STRING" id="7998.ENSIPUP00000025851"/>
<dbReference type="EMBL" id="KT964055">
    <property type="protein sequence ID" value="ALM30374.1"/>
    <property type="molecule type" value="mRNA"/>
</dbReference>
<dbReference type="GeneID" id="108272922"/>
<dbReference type="PROSITE" id="PS51304">
    <property type="entry name" value="GALECTIN"/>
    <property type="match status" value="1"/>
</dbReference>
<evidence type="ECO:0000256" key="1">
    <source>
        <dbReference type="ARBA" id="ARBA00022734"/>
    </source>
</evidence>